<dbReference type="CDD" id="cd08054">
    <property type="entry name" value="gp6"/>
    <property type="match status" value="1"/>
</dbReference>
<dbReference type="Proteomes" id="UP001058290">
    <property type="component" value="Chromosome"/>
</dbReference>
<reference evidence="1" key="1">
    <citation type="submission" date="2022-09" db="EMBL/GenBank/DDBJ databases">
        <title>Bacterial diversity in gut of crayfish and pufferfish.</title>
        <authorList>
            <person name="Huang Y."/>
        </authorList>
    </citation>
    <scope>NUCLEOTIDE SEQUENCE</scope>
    <source>
        <strain evidence="1">PR12</strain>
    </source>
</reference>
<dbReference type="NCBIfam" id="TIGR01560">
    <property type="entry name" value="put_DNA_pack"/>
    <property type="match status" value="1"/>
</dbReference>
<accession>A0ABY6A2V5</accession>
<dbReference type="Pfam" id="PF05135">
    <property type="entry name" value="Phage_connect_1"/>
    <property type="match status" value="1"/>
</dbReference>
<protein>
    <submittedName>
        <fullName evidence="1">Head-tail connector protein</fullName>
    </submittedName>
</protein>
<dbReference type="EMBL" id="CP104377">
    <property type="protein sequence ID" value="UXC18556.1"/>
    <property type="molecule type" value="Genomic_DNA"/>
</dbReference>
<dbReference type="RefSeq" id="WP_260719122.1">
    <property type="nucleotide sequence ID" value="NZ_CP104377.1"/>
</dbReference>
<name>A0ABY6A2V5_9BURK</name>
<proteinExistence type="predicted"/>
<sequence>MSKITLEQAKLHLRVDGPEEDMLINSWILAAYLAIEGKIFRKVVAEEPEPESLDVQADEAINSAVLLILGHLHENRGSESVEMPQAALWLVTPYINYAGGA</sequence>
<keyword evidence="2" id="KW-1185">Reference proteome</keyword>
<dbReference type="InterPro" id="IPR021146">
    <property type="entry name" value="Phage_gp6-like_head-tail"/>
</dbReference>
<organism evidence="1 2">
    <name type="scientific">Comamonas squillarum</name>
    <dbReference type="NCBI Taxonomy" id="2977320"/>
    <lineage>
        <taxon>Bacteria</taxon>
        <taxon>Pseudomonadati</taxon>
        <taxon>Pseudomonadota</taxon>
        <taxon>Betaproteobacteria</taxon>
        <taxon>Burkholderiales</taxon>
        <taxon>Comamonadaceae</taxon>
        <taxon>Comamonas</taxon>
    </lineage>
</organism>
<dbReference type="Gene3D" id="1.10.3230.30">
    <property type="entry name" value="Phage gp6-like head-tail connector protein"/>
    <property type="match status" value="1"/>
</dbReference>
<evidence type="ECO:0000313" key="2">
    <source>
        <dbReference type="Proteomes" id="UP001058290"/>
    </source>
</evidence>
<evidence type="ECO:0000313" key="1">
    <source>
        <dbReference type="EMBL" id="UXC18556.1"/>
    </source>
</evidence>
<gene>
    <name evidence="1" type="ORF">N4T19_23220</name>
</gene>
<dbReference type="InterPro" id="IPR006450">
    <property type="entry name" value="Phage_HK97_gp6-like"/>
</dbReference>